<evidence type="ECO:0000313" key="2">
    <source>
        <dbReference type="EMBL" id="MBP2473338.1"/>
    </source>
</evidence>
<name>A0ABS5A9T5_9PSEU</name>
<dbReference type="InterPro" id="IPR049874">
    <property type="entry name" value="ROK_cs"/>
</dbReference>
<evidence type="ECO:0000313" key="3">
    <source>
        <dbReference type="Proteomes" id="UP001519363"/>
    </source>
</evidence>
<dbReference type="PANTHER" id="PTHR18964">
    <property type="entry name" value="ROK (REPRESSOR, ORF, KINASE) FAMILY"/>
    <property type="match status" value="1"/>
</dbReference>
<dbReference type="InterPro" id="IPR043129">
    <property type="entry name" value="ATPase_NBD"/>
</dbReference>
<dbReference type="InterPro" id="IPR036390">
    <property type="entry name" value="WH_DNA-bd_sf"/>
</dbReference>
<gene>
    <name evidence="2" type="ORF">JOF53_002210</name>
</gene>
<accession>A0ABS5A9T5</accession>
<dbReference type="Gene3D" id="3.30.420.40">
    <property type="match status" value="2"/>
</dbReference>
<comment type="similarity">
    <text evidence="1">Belongs to the ROK (NagC/XylR) family.</text>
</comment>
<proteinExistence type="inferred from homology"/>
<dbReference type="GO" id="GO:0016301">
    <property type="term" value="F:kinase activity"/>
    <property type="evidence" value="ECO:0007669"/>
    <property type="project" value="UniProtKB-KW"/>
</dbReference>
<keyword evidence="2" id="KW-0418">Kinase</keyword>
<organism evidence="2 3">
    <name type="scientific">Crossiella equi</name>
    <dbReference type="NCBI Taxonomy" id="130796"/>
    <lineage>
        <taxon>Bacteria</taxon>
        <taxon>Bacillati</taxon>
        <taxon>Actinomycetota</taxon>
        <taxon>Actinomycetes</taxon>
        <taxon>Pseudonocardiales</taxon>
        <taxon>Pseudonocardiaceae</taxon>
        <taxon>Crossiella</taxon>
    </lineage>
</organism>
<keyword evidence="2" id="KW-0808">Transferase</keyword>
<dbReference type="SUPFAM" id="SSF46785">
    <property type="entry name" value="Winged helix' DNA-binding domain"/>
    <property type="match status" value="1"/>
</dbReference>
<evidence type="ECO:0000256" key="1">
    <source>
        <dbReference type="ARBA" id="ARBA00006479"/>
    </source>
</evidence>
<dbReference type="Pfam" id="PF00480">
    <property type="entry name" value="ROK"/>
    <property type="match status" value="1"/>
</dbReference>
<keyword evidence="3" id="KW-1185">Reference proteome</keyword>
<sequence length="398" mass="41761">MGRTNQTVHDLRRANRAAVLRRLYFDGARSRQDLATATGLSQASVSNVVSALLAEDVLCEAGQVDSDGGRPRSLVRVNARYATVVGVEVAETWVRVKAFDLTLAVRAEATLPLAPEEIEPDLVAKHVRAGLDEVLAGVDPGTVLGIGVGVPGVVEQGGAGELLVHGHTPAWRRVPLEALLRKETDLPLHIDNGANTMGQAEMWFGAGRGARHAVIALIGSGVGAGVIVDGTSFRGAHRSAGEWGHTTLALDGPPCRCGSRGCLEVFAGAEAMVARYRALRGDTGPLLAEEAALRAAFADPDPAARALVEQSARYLGAGIANLVNLFNPERILLGGWAGLLLAEQHLPLIRDTARAYALDHPFDGTTIATCELGPDAIALGAATLWVHRFLAGGGEPLR</sequence>
<reference evidence="2 3" key="1">
    <citation type="submission" date="2021-03" db="EMBL/GenBank/DDBJ databases">
        <title>Sequencing the genomes of 1000 actinobacteria strains.</title>
        <authorList>
            <person name="Klenk H.-P."/>
        </authorList>
    </citation>
    <scope>NUCLEOTIDE SEQUENCE [LARGE SCALE GENOMIC DNA]</scope>
    <source>
        <strain evidence="2 3">DSM 44580</strain>
    </source>
</reference>
<dbReference type="InterPro" id="IPR000600">
    <property type="entry name" value="ROK"/>
</dbReference>
<comment type="caution">
    <text evidence="2">The sequence shown here is derived from an EMBL/GenBank/DDBJ whole genome shotgun (WGS) entry which is preliminary data.</text>
</comment>
<dbReference type="PROSITE" id="PS01125">
    <property type="entry name" value="ROK"/>
    <property type="match status" value="1"/>
</dbReference>
<protein>
    <submittedName>
        <fullName evidence="2">NBD/HSP70 family sugar kinase</fullName>
    </submittedName>
</protein>
<dbReference type="Gene3D" id="1.10.10.10">
    <property type="entry name" value="Winged helix-like DNA-binding domain superfamily/Winged helix DNA-binding domain"/>
    <property type="match status" value="1"/>
</dbReference>
<dbReference type="EMBL" id="JAGIOO010000001">
    <property type="protein sequence ID" value="MBP2473338.1"/>
    <property type="molecule type" value="Genomic_DNA"/>
</dbReference>
<dbReference type="Proteomes" id="UP001519363">
    <property type="component" value="Unassembled WGS sequence"/>
</dbReference>
<dbReference type="PANTHER" id="PTHR18964:SF149">
    <property type="entry name" value="BIFUNCTIONAL UDP-N-ACETYLGLUCOSAMINE 2-EPIMERASE_N-ACETYLMANNOSAMINE KINASE"/>
    <property type="match status" value="1"/>
</dbReference>
<dbReference type="SUPFAM" id="SSF53067">
    <property type="entry name" value="Actin-like ATPase domain"/>
    <property type="match status" value="1"/>
</dbReference>
<dbReference type="InterPro" id="IPR036388">
    <property type="entry name" value="WH-like_DNA-bd_sf"/>
</dbReference>
<dbReference type="RefSeq" id="WP_086787074.1">
    <property type="nucleotide sequence ID" value="NZ_JAGIOO010000001.1"/>
</dbReference>